<sequence>MNQQTTRYSVPFKIYATFKRLHVRLSSTFRKSQQSAPFGQLDEKAPITLASYFSLCRLLSICHVNGRRYPEERRLLALPAAAVAHDQASQFLKNYAEDWWHNFRPLLDMPTYQKIVGLSVTLNGLQKINCQTNGKLIDELGFQPIFEITKVALRLWNLPFVMPGQYYRILQSLHKIYRVEKTKPGNCVVGQKLFSEFLPQTLEVIVLNHFQDMENFESTFDRSGILHKIGHILTILHSMDMPKLKSYDSLLRLSFLCYQSIANQRLVNVGPVAMMVRLNNFAQIFIGWNFDPANFIPDFWPQYFRVFNKHYRLLNEATDGSFYWLCFYNCHLVALHFGRFRDFKDIAYGLTSNRAGTVSLHNIRTQAETLLNLAQKKSANKYLIQRFKDILSGNHIVN</sequence>
<dbReference type="Proteomes" id="UP000887565">
    <property type="component" value="Unplaced"/>
</dbReference>
<evidence type="ECO:0000313" key="2">
    <source>
        <dbReference type="WBParaSite" id="nRc.2.0.1.t27675-RA"/>
    </source>
</evidence>
<organism evidence="1 2">
    <name type="scientific">Romanomermis culicivorax</name>
    <name type="common">Nematode worm</name>
    <dbReference type="NCBI Taxonomy" id="13658"/>
    <lineage>
        <taxon>Eukaryota</taxon>
        <taxon>Metazoa</taxon>
        <taxon>Ecdysozoa</taxon>
        <taxon>Nematoda</taxon>
        <taxon>Enoplea</taxon>
        <taxon>Dorylaimia</taxon>
        <taxon>Mermithida</taxon>
        <taxon>Mermithoidea</taxon>
        <taxon>Mermithidae</taxon>
        <taxon>Romanomermis</taxon>
    </lineage>
</organism>
<protein>
    <submittedName>
        <fullName evidence="2">Uncharacterized protein</fullName>
    </submittedName>
</protein>
<dbReference type="AlphaFoldDB" id="A0A915JN98"/>
<keyword evidence="1" id="KW-1185">Reference proteome</keyword>
<name>A0A915JN98_ROMCU</name>
<proteinExistence type="predicted"/>
<evidence type="ECO:0000313" key="1">
    <source>
        <dbReference type="Proteomes" id="UP000887565"/>
    </source>
</evidence>
<dbReference type="WBParaSite" id="nRc.2.0.1.t27675-RA">
    <property type="protein sequence ID" value="nRc.2.0.1.t27675-RA"/>
    <property type="gene ID" value="nRc.2.0.1.g27675"/>
</dbReference>
<reference evidence="2" key="1">
    <citation type="submission" date="2022-11" db="UniProtKB">
        <authorList>
            <consortium name="WormBaseParasite"/>
        </authorList>
    </citation>
    <scope>IDENTIFICATION</scope>
</reference>
<accession>A0A915JN98</accession>